<dbReference type="InterPro" id="IPR015943">
    <property type="entry name" value="WD40/YVTN_repeat-like_dom_sf"/>
</dbReference>
<dbReference type="CDD" id="cd15482">
    <property type="entry name" value="Sialidase_non-viral"/>
    <property type="match status" value="2"/>
</dbReference>
<dbReference type="OrthoDB" id="9757809at2"/>
<protein>
    <submittedName>
        <fullName evidence="4">Sortilin (Neurotensin receptor 3)</fullName>
    </submittedName>
</protein>
<keyword evidence="5" id="KW-1185">Reference proteome</keyword>
<dbReference type="EMBL" id="QGGO01000002">
    <property type="protein sequence ID" value="PWK28854.1"/>
    <property type="molecule type" value="Genomic_DNA"/>
</dbReference>
<evidence type="ECO:0000256" key="2">
    <source>
        <dbReference type="SAM" id="MobiDB-lite"/>
    </source>
</evidence>
<dbReference type="InterPro" id="IPR050310">
    <property type="entry name" value="VPS10-sortilin"/>
</dbReference>
<feature type="domain" description="Sortilin N-terminal" evidence="3">
    <location>
        <begin position="153"/>
        <end position="318"/>
    </location>
</feature>
<dbReference type="InterPro" id="IPR031778">
    <property type="entry name" value="Sortilin_N"/>
</dbReference>
<dbReference type="AlphaFoldDB" id="A0A316EGI2"/>
<reference evidence="4 5" key="1">
    <citation type="submission" date="2018-05" db="EMBL/GenBank/DDBJ databases">
        <title>Genomic Encyclopedia of Archaeal and Bacterial Type Strains, Phase II (KMG-II): from individual species to whole genera.</title>
        <authorList>
            <person name="Goeker M."/>
        </authorList>
    </citation>
    <scope>NUCLEOTIDE SEQUENCE [LARGE SCALE GENOMIC DNA]</scope>
    <source>
        <strain evidence="4 5">DSM 22214</strain>
    </source>
</reference>
<feature type="compositionally biased region" description="Acidic residues" evidence="2">
    <location>
        <begin position="1000"/>
        <end position="1014"/>
    </location>
</feature>
<dbReference type="Pfam" id="PF15902">
    <property type="entry name" value="Sortilin-Vps10"/>
    <property type="match status" value="1"/>
</dbReference>
<feature type="region of interest" description="Disordered" evidence="2">
    <location>
        <begin position="983"/>
        <end position="1014"/>
    </location>
</feature>
<dbReference type="InterPro" id="IPR036278">
    <property type="entry name" value="Sialidase_sf"/>
</dbReference>
<evidence type="ECO:0000259" key="3">
    <source>
        <dbReference type="Pfam" id="PF15902"/>
    </source>
</evidence>
<dbReference type="RefSeq" id="WP_109741196.1">
    <property type="nucleotide sequence ID" value="NZ_QGGO01000002.1"/>
</dbReference>
<dbReference type="PANTHER" id="PTHR12106:SF27">
    <property type="entry name" value="SORTILIN-RELATED RECEPTOR"/>
    <property type="match status" value="1"/>
</dbReference>
<comment type="caution">
    <text evidence="4">The sequence shown here is derived from an EMBL/GenBank/DDBJ whole genome shotgun (WGS) entry which is preliminary data.</text>
</comment>
<dbReference type="SUPFAM" id="SSF50939">
    <property type="entry name" value="Sialidases"/>
    <property type="match status" value="3"/>
</dbReference>
<dbReference type="PANTHER" id="PTHR12106">
    <property type="entry name" value="SORTILIN RELATED"/>
    <property type="match status" value="1"/>
</dbReference>
<keyword evidence="4" id="KW-0675">Receptor</keyword>
<proteinExistence type="predicted"/>
<organism evidence="4 5">
    <name type="scientific">Arcicella aurantiaca</name>
    <dbReference type="NCBI Taxonomy" id="591202"/>
    <lineage>
        <taxon>Bacteria</taxon>
        <taxon>Pseudomonadati</taxon>
        <taxon>Bacteroidota</taxon>
        <taxon>Cytophagia</taxon>
        <taxon>Cytophagales</taxon>
        <taxon>Flectobacillaceae</taxon>
        <taxon>Arcicella</taxon>
    </lineage>
</organism>
<accession>A0A316EGI2</accession>
<keyword evidence="1" id="KW-0677">Repeat</keyword>
<dbReference type="Proteomes" id="UP000245489">
    <property type="component" value="Unassembled WGS sequence"/>
</dbReference>
<sequence>MKNRILLCVGLALTFSVNAQKKKKETPTPLINQSLNKTTATERLKALEIRKALEAKSLVNNVKFRSIGPTVMSGRVVDVDVNNQNPTEFYVAYASGGLWKTENNGISFSSLFDNEAVMTIGDIAVDWKTNGKTIWIGTGEANSSRSSYAGVGMYKSEDGGKTWQHKGLNETHHIGKVILHPTDPNTVWVAALGSLYSANKERGLFKTTDGGKTWKQTLFIDENTGGIDLTIDPSNPNTLYAGMWYKTRSAWNFVESGRTTGVYKSTNGGDTWTLITGESSGFPQGDGNGRVGVGISPKNPNIVYAVLDNQKNRPDDGKKKEEDNLLTAKKLRSMNSEQFLALSENQISEYLDEKRFPEKYTAKSLKADIKVGKIQVMDIVKFTENANDDLFDTPITGAEVYRSEDGGKSWKRTHKDYLDWVFNTYGYYFGTVFVAPDNADKIVIPGYQLVKSDDGGKTFQSMNAENVHADHHIVWINPTNSKHQILGNDGGINITYDDGKTWFKANTPAVGQLYALQVDMAKPYNVYAGLQDNGVWFGSSTNKPNYEWYAEGAYPFKSIMGGDGMQIAVDTRDNQTVYTGFQFGNYFKLNTANGSQKYLQMPQEVGEVKNRFNWQSPILLSRHNQDIIYFGGNRFFRSLDKGETWKALSGDLTKGGKEGDVPFGTLTTIDESPLKFGLLYVGTDDGLIHISKDGGYTWAKISDGLPQNLWVSRVNTSNHAEGTVYVSLNGYRDDHFNSYVYRSTDYGTTWQKLGEDLPAEPVNVVKEDPKNPNLLYVGTDHSLYISVNQGKSFMRMSGNMPAVAVHDLIVHPRDNELVVGTHGRSIYIADVSLVQQLTDSLMNKDLHLFTMKTINLNPRWGKVDASRKYDEPEKREYFISYFTKNTGKTKVTIATDKGLVLKELSDDSEAGINTVVWNYTINPAVVTDYEKHLNDTKKKDDKAIKVEEGEDKAFYIKAGKYKITFETANGVKSEKDFEIKTPERRSRRAMIPSAMNSPEAFEEWMEEEGLEGKK</sequence>
<evidence type="ECO:0000313" key="4">
    <source>
        <dbReference type="EMBL" id="PWK28854.1"/>
    </source>
</evidence>
<evidence type="ECO:0000256" key="1">
    <source>
        <dbReference type="ARBA" id="ARBA00022737"/>
    </source>
</evidence>
<gene>
    <name evidence="4" type="ORF">LV89_00407</name>
</gene>
<name>A0A316EGI2_9BACT</name>
<evidence type="ECO:0000313" key="5">
    <source>
        <dbReference type="Proteomes" id="UP000245489"/>
    </source>
</evidence>
<dbReference type="Gene3D" id="2.130.10.10">
    <property type="entry name" value="YVTN repeat-like/Quinoprotein amine dehydrogenase"/>
    <property type="match status" value="4"/>
</dbReference>